<protein>
    <submittedName>
        <fullName evidence="1">Uncharacterized protein</fullName>
    </submittedName>
</protein>
<dbReference type="EMBL" id="JAYMGO010000022">
    <property type="protein sequence ID" value="KAL1251817.1"/>
    <property type="molecule type" value="Genomic_DNA"/>
</dbReference>
<sequence length="79" mass="8898">MRLILSANCRSDSPGHCAKYGTYSLTEDRINKVLDIQLVQSSEDPSSSWCELEALKCSIRFLTEQHVQVSALITDRNPQ</sequence>
<accession>A0ABR3LJJ6</accession>
<evidence type="ECO:0000313" key="2">
    <source>
        <dbReference type="Proteomes" id="UP001558613"/>
    </source>
</evidence>
<reference evidence="1 2" key="1">
    <citation type="submission" date="2023-09" db="EMBL/GenBank/DDBJ databases">
        <authorList>
            <person name="Wang M."/>
        </authorList>
    </citation>
    <scope>NUCLEOTIDE SEQUENCE [LARGE SCALE GENOMIC DNA]</scope>
    <source>
        <strain evidence="1">GT-2023</strain>
        <tissue evidence="1">Liver</tissue>
    </source>
</reference>
<keyword evidence="2" id="KW-1185">Reference proteome</keyword>
<dbReference type="PANTHER" id="PTHR31751:SF42">
    <property type="entry name" value="PROTEIN CBG10204"/>
    <property type="match status" value="1"/>
</dbReference>
<feature type="non-terminal residue" evidence="1">
    <location>
        <position position="79"/>
    </location>
</feature>
<organism evidence="1 2">
    <name type="scientific">Cirrhinus molitorella</name>
    <name type="common">mud carp</name>
    <dbReference type="NCBI Taxonomy" id="172907"/>
    <lineage>
        <taxon>Eukaryota</taxon>
        <taxon>Metazoa</taxon>
        <taxon>Chordata</taxon>
        <taxon>Craniata</taxon>
        <taxon>Vertebrata</taxon>
        <taxon>Euteleostomi</taxon>
        <taxon>Actinopterygii</taxon>
        <taxon>Neopterygii</taxon>
        <taxon>Teleostei</taxon>
        <taxon>Ostariophysi</taxon>
        <taxon>Cypriniformes</taxon>
        <taxon>Cyprinidae</taxon>
        <taxon>Labeoninae</taxon>
        <taxon>Labeonini</taxon>
        <taxon>Cirrhinus</taxon>
    </lineage>
</organism>
<evidence type="ECO:0000313" key="1">
    <source>
        <dbReference type="EMBL" id="KAL1251817.1"/>
    </source>
</evidence>
<name>A0ABR3LJJ6_9TELE</name>
<dbReference type="Proteomes" id="UP001558613">
    <property type="component" value="Unassembled WGS sequence"/>
</dbReference>
<dbReference type="PANTHER" id="PTHR31751">
    <property type="entry name" value="SI:CH211-108C17.2-RELATED-RELATED"/>
    <property type="match status" value="1"/>
</dbReference>
<comment type="caution">
    <text evidence="1">The sequence shown here is derived from an EMBL/GenBank/DDBJ whole genome shotgun (WGS) entry which is preliminary data.</text>
</comment>
<gene>
    <name evidence="1" type="ORF">QQF64_019613</name>
</gene>
<proteinExistence type="predicted"/>